<dbReference type="AlphaFoldDB" id="A0A0T6DNZ9"/>
<dbReference type="SMART" id="SM00388">
    <property type="entry name" value="HisKA"/>
    <property type="match status" value="1"/>
</dbReference>
<sequence length="452" mass="50888">MFTIDSIANKFRISYFVFALLLCTAFVSIFMYAEMRIEQDLVKGRLLQQLQISQEKCGEQAVYTANPGIKIYRYDSAPENLKTIANGTVQEMRVTVNNKAGKTETNLHFFAYPQNEQNYILTYLEGSEMAMENYPVLAIFENLEDIFADALKIAVLLSLLIAALFSYLSSKQIIKPLLDLKKAVETDHQNLTELTHLPSEIGVLARAIDEKNNNLEQYLKREQLFTGDVSHELRTPLTIIMGASEVLASQLAHDSYLSEFTNRINTTAKETTEIISALLLLSRAPEKLDAPQTSINSIAINEAQRLNYLLKYKSVTCTIIAEQVYFTNVRPELLKMALGNLIKNAFQYTDDGEVIITIDSDKIVVTDTGLGIPESMMPLLYERFERLEHSNTDGKTDGKTDDNSSTDKAFSNKVEGSGLGLSIVQRIMTHMDWELTHQANKTGGSSFSIYYR</sequence>
<dbReference type="GO" id="GO:0000155">
    <property type="term" value="F:phosphorelay sensor kinase activity"/>
    <property type="evidence" value="ECO:0007669"/>
    <property type="project" value="InterPro"/>
</dbReference>
<dbReference type="InterPro" id="IPR003594">
    <property type="entry name" value="HATPase_dom"/>
</dbReference>
<evidence type="ECO:0000313" key="12">
    <source>
        <dbReference type="Proteomes" id="UP000051202"/>
    </source>
</evidence>
<dbReference type="Gene3D" id="3.30.565.10">
    <property type="entry name" value="Histidine kinase-like ATPase, C-terminal domain"/>
    <property type="match status" value="1"/>
</dbReference>
<evidence type="ECO:0000256" key="7">
    <source>
        <dbReference type="ARBA" id="ARBA00022989"/>
    </source>
</evidence>
<keyword evidence="3" id="KW-0597">Phosphoprotein</keyword>
<evidence type="ECO:0000256" key="4">
    <source>
        <dbReference type="ARBA" id="ARBA00022679"/>
    </source>
</evidence>
<keyword evidence="6" id="KW-0418">Kinase</keyword>
<evidence type="ECO:0000313" key="11">
    <source>
        <dbReference type="EMBL" id="KRU21692.1"/>
    </source>
</evidence>
<dbReference type="Gene3D" id="6.10.340.10">
    <property type="match status" value="1"/>
</dbReference>
<keyword evidence="7 9" id="KW-1133">Transmembrane helix</keyword>
<dbReference type="InterPro" id="IPR036890">
    <property type="entry name" value="HATPase_C_sf"/>
</dbReference>
<evidence type="ECO:0000259" key="10">
    <source>
        <dbReference type="PROSITE" id="PS50109"/>
    </source>
</evidence>
<dbReference type="Pfam" id="PF00512">
    <property type="entry name" value="HisKA"/>
    <property type="match status" value="1"/>
</dbReference>
<dbReference type="PANTHER" id="PTHR45436:SF16">
    <property type="entry name" value="HISTIDINE KINASE"/>
    <property type="match status" value="1"/>
</dbReference>
<gene>
    <name evidence="11" type="ORF">AS194_11205</name>
</gene>
<organism evidence="11 12">
    <name type="scientific">Psychrobacter piscatorii</name>
    <dbReference type="NCBI Taxonomy" id="554343"/>
    <lineage>
        <taxon>Bacteria</taxon>
        <taxon>Pseudomonadati</taxon>
        <taxon>Pseudomonadota</taxon>
        <taxon>Gammaproteobacteria</taxon>
        <taxon>Moraxellales</taxon>
        <taxon>Moraxellaceae</taxon>
        <taxon>Psychrobacter</taxon>
    </lineage>
</organism>
<dbReference type="RefSeq" id="WP_058025515.1">
    <property type="nucleotide sequence ID" value="NZ_LNDJ01000098.1"/>
</dbReference>
<dbReference type="SUPFAM" id="SSF47384">
    <property type="entry name" value="Homodimeric domain of signal transducing histidine kinase"/>
    <property type="match status" value="1"/>
</dbReference>
<evidence type="ECO:0000256" key="8">
    <source>
        <dbReference type="SAM" id="MobiDB-lite"/>
    </source>
</evidence>
<evidence type="ECO:0000256" key="9">
    <source>
        <dbReference type="SAM" id="Phobius"/>
    </source>
</evidence>
<keyword evidence="4" id="KW-0808">Transferase</keyword>
<dbReference type="CDD" id="cd00082">
    <property type="entry name" value="HisKA"/>
    <property type="match status" value="1"/>
</dbReference>
<dbReference type="InterPro" id="IPR003661">
    <property type="entry name" value="HisK_dim/P_dom"/>
</dbReference>
<keyword evidence="5 9" id="KW-0812">Transmembrane</keyword>
<dbReference type="GO" id="GO:0005886">
    <property type="term" value="C:plasma membrane"/>
    <property type="evidence" value="ECO:0007669"/>
    <property type="project" value="TreeGrafter"/>
</dbReference>
<dbReference type="Gene3D" id="1.10.287.130">
    <property type="match status" value="1"/>
</dbReference>
<evidence type="ECO:0000256" key="5">
    <source>
        <dbReference type="ARBA" id="ARBA00022692"/>
    </source>
</evidence>
<accession>A0A0T6DNZ9</accession>
<protein>
    <recommendedName>
        <fullName evidence="2">histidine kinase</fullName>
        <ecNumber evidence="2">2.7.13.3</ecNumber>
    </recommendedName>
</protein>
<feature type="region of interest" description="Disordered" evidence="8">
    <location>
        <begin position="390"/>
        <end position="413"/>
    </location>
</feature>
<reference evidence="11 12" key="1">
    <citation type="submission" date="2015-11" db="EMBL/GenBank/DDBJ databases">
        <title>Permanent draft genome of Psychrobacter piscatorii LQ58.</title>
        <authorList>
            <person name="Zhou M."/>
            <person name="Dong B."/>
            <person name="Liu Q."/>
        </authorList>
    </citation>
    <scope>NUCLEOTIDE SEQUENCE [LARGE SCALE GENOMIC DNA]</scope>
    <source>
        <strain evidence="11 12">LQ58</strain>
    </source>
</reference>
<dbReference type="STRING" id="554343.AS194_11205"/>
<name>A0A0T6DNZ9_9GAMM</name>
<dbReference type="InterPro" id="IPR005467">
    <property type="entry name" value="His_kinase_dom"/>
</dbReference>
<comment type="caution">
    <text evidence="11">The sequence shown here is derived from an EMBL/GenBank/DDBJ whole genome shotgun (WGS) entry which is preliminary data.</text>
</comment>
<proteinExistence type="predicted"/>
<dbReference type="EC" id="2.7.13.3" evidence="2"/>
<feature type="compositionally biased region" description="Basic and acidic residues" evidence="8">
    <location>
        <begin position="390"/>
        <end position="402"/>
    </location>
</feature>
<dbReference type="PROSITE" id="PS50109">
    <property type="entry name" value="HIS_KIN"/>
    <property type="match status" value="1"/>
</dbReference>
<dbReference type="SMART" id="SM00387">
    <property type="entry name" value="HATPase_c"/>
    <property type="match status" value="1"/>
</dbReference>
<feature type="domain" description="Histidine kinase" evidence="10">
    <location>
        <begin position="228"/>
        <end position="452"/>
    </location>
</feature>
<comment type="catalytic activity">
    <reaction evidence="1">
        <text>ATP + protein L-histidine = ADP + protein N-phospho-L-histidine.</text>
        <dbReference type="EC" id="2.7.13.3"/>
    </reaction>
</comment>
<dbReference type="CDD" id="cd00075">
    <property type="entry name" value="HATPase"/>
    <property type="match status" value="1"/>
</dbReference>
<keyword evidence="9" id="KW-0472">Membrane</keyword>
<dbReference type="Pfam" id="PF02518">
    <property type="entry name" value="HATPase_c"/>
    <property type="match status" value="1"/>
</dbReference>
<evidence type="ECO:0000256" key="6">
    <source>
        <dbReference type="ARBA" id="ARBA00022777"/>
    </source>
</evidence>
<dbReference type="SUPFAM" id="SSF55874">
    <property type="entry name" value="ATPase domain of HSP90 chaperone/DNA topoisomerase II/histidine kinase"/>
    <property type="match status" value="1"/>
</dbReference>
<dbReference type="InterPro" id="IPR036097">
    <property type="entry name" value="HisK_dim/P_sf"/>
</dbReference>
<dbReference type="Proteomes" id="UP000051202">
    <property type="component" value="Unassembled WGS sequence"/>
</dbReference>
<evidence type="ECO:0000256" key="1">
    <source>
        <dbReference type="ARBA" id="ARBA00000085"/>
    </source>
</evidence>
<dbReference type="InterPro" id="IPR050428">
    <property type="entry name" value="TCS_sensor_his_kinase"/>
</dbReference>
<dbReference type="PANTHER" id="PTHR45436">
    <property type="entry name" value="SENSOR HISTIDINE KINASE YKOH"/>
    <property type="match status" value="1"/>
</dbReference>
<dbReference type="EMBL" id="LNDJ01000098">
    <property type="protein sequence ID" value="KRU21692.1"/>
    <property type="molecule type" value="Genomic_DNA"/>
</dbReference>
<feature type="transmembrane region" description="Helical" evidence="9">
    <location>
        <begin position="12"/>
        <end position="33"/>
    </location>
</feature>
<evidence type="ECO:0000256" key="2">
    <source>
        <dbReference type="ARBA" id="ARBA00012438"/>
    </source>
</evidence>
<evidence type="ECO:0000256" key="3">
    <source>
        <dbReference type="ARBA" id="ARBA00022553"/>
    </source>
</evidence>
<keyword evidence="12" id="KW-1185">Reference proteome</keyword>